<dbReference type="InterPro" id="IPR029062">
    <property type="entry name" value="Class_I_gatase-like"/>
</dbReference>
<evidence type="ECO:0000259" key="1">
    <source>
        <dbReference type="Pfam" id="PF01965"/>
    </source>
</evidence>
<evidence type="ECO:0000313" key="3">
    <source>
        <dbReference type="Proteomes" id="UP001521150"/>
    </source>
</evidence>
<sequence length="230" mass="24465">MHIAILTFEAYNELDSLIALGILNRVKRPGWRVSIASPTPTVRSMNGVVIESTATLEEACQADAVIVGSGAKTREVVENPAIMDVLRGLDPSRQLLAAQCSGTLLVAKLGLLQDVPACTDLTTKPWVIAAGVEVLNQPFYAKGNVATAGGCLASHYLATWVIARLVSLKAAEAAVHYVAPVGEKEEYIARAMRNVLPYLAEDTTDRGVSFEEVAGDRPALDLVGSLVDPQ</sequence>
<reference evidence="2 3" key="1">
    <citation type="submission" date="2021-12" db="EMBL/GenBank/DDBJ databases">
        <title>Genome sequence of Kibdelosporangium philippinense ATCC 49844.</title>
        <authorList>
            <person name="Fedorov E.A."/>
            <person name="Omeragic M."/>
            <person name="Shalygina K.F."/>
            <person name="Maclea K.S."/>
        </authorList>
    </citation>
    <scope>NUCLEOTIDE SEQUENCE [LARGE SCALE GENOMIC DNA]</scope>
    <source>
        <strain evidence="2 3">ATCC 49844</strain>
    </source>
</reference>
<keyword evidence="3" id="KW-1185">Reference proteome</keyword>
<name>A0ABS8Z2R0_9PSEU</name>
<comment type="caution">
    <text evidence="2">The sequence shown here is derived from an EMBL/GenBank/DDBJ whole genome shotgun (WGS) entry which is preliminary data.</text>
</comment>
<dbReference type="Gene3D" id="3.40.50.880">
    <property type="match status" value="1"/>
</dbReference>
<dbReference type="Proteomes" id="UP001521150">
    <property type="component" value="Unassembled WGS sequence"/>
</dbReference>
<dbReference type="Pfam" id="PF01965">
    <property type="entry name" value="DJ-1_PfpI"/>
    <property type="match status" value="1"/>
</dbReference>
<organism evidence="2 3">
    <name type="scientific">Kibdelosporangium philippinense</name>
    <dbReference type="NCBI Taxonomy" id="211113"/>
    <lineage>
        <taxon>Bacteria</taxon>
        <taxon>Bacillati</taxon>
        <taxon>Actinomycetota</taxon>
        <taxon>Actinomycetes</taxon>
        <taxon>Pseudonocardiales</taxon>
        <taxon>Pseudonocardiaceae</taxon>
        <taxon>Kibdelosporangium</taxon>
    </lineage>
</organism>
<evidence type="ECO:0000313" key="2">
    <source>
        <dbReference type="EMBL" id="MCE7001303.1"/>
    </source>
</evidence>
<feature type="domain" description="DJ-1/PfpI" evidence="1">
    <location>
        <begin position="2"/>
        <end position="158"/>
    </location>
</feature>
<accession>A0ABS8Z2R0</accession>
<dbReference type="RefSeq" id="WP_233722380.1">
    <property type="nucleotide sequence ID" value="NZ_JAJVCN010000001.1"/>
</dbReference>
<protein>
    <submittedName>
        <fullName evidence="2">DJ-1/PfpI family protein</fullName>
    </submittedName>
</protein>
<dbReference type="PANTHER" id="PTHR43130:SF2">
    <property type="entry name" value="DJ-1_PFPI DOMAIN-CONTAINING PROTEIN"/>
    <property type="match status" value="1"/>
</dbReference>
<proteinExistence type="predicted"/>
<dbReference type="InterPro" id="IPR002818">
    <property type="entry name" value="DJ-1/PfpI"/>
</dbReference>
<dbReference type="SUPFAM" id="SSF52317">
    <property type="entry name" value="Class I glutamine amidotransferase-like"/>
    <property type="match status" value="1"/>
</dbReference>
<dbReference type="EMBL" id="JAJVCN010000001">
    <property type="protein sequence ID" value="MCE7001303.1"/>
    <property type="molecule type" value="Genomic_DNA"/>
</dbReference>
<dbReference type="PANTHER" id="PTHR43130">
    <property type="entry name" value="ARAC-FAMILY TRANSCRIPTIONAL REGULATOR"/>
    <property type="match status" value="1"/>
</dbReference>
<dbReference type="InterPro" id="IPR052158">
    <property type="entry name" value="INH-QAR"/>
</dbReference>
<gene>
    <name evidence="2" type="ORF">LWC34_00380</name>
</gene>